<dbReference type="InterPro" id="IPR003593">
    <property type="entry name" value="AAA+_ATPase"/>
</dbReference>
<sequence length="495" mass="54512">MGQYFVVHAPRQTGKTTALASLAQELTASGRYTVLHFSCENAEAAGEDYERAEDLVLGAIQYAARVAQLPAELAPPSVWPEVTPGARLQEGLTEWARSSPRPLVLFFDEIDALRGESLRSVLRQLRNGFTTNRAGFPHSVVLCGLRDVRDYKAASGGDPGRLGTSSPFNIKIASLRLGDFSEDEVRSLYGQHTAETGQEFTPEALARAFDVTQGQPWLVNALAYEIVSEMEVPPSEPITAEHVDEAKERLILARATHLDSLVARLGEDRVRRVIEPLIAGELPGEADTYADDMTYVRDLGLIAPNSPVRVANPIYKEVIVRVLGTRTESVVTDTPSSFRLPDGRIDLDKLLRSFAAFWRENGEILATTSTYPEAAAQLVMMAYLHRIVNGAGFIDREYGVGRRRIDLLIRQPYTEADGSRAVQRAALELKVWREGRKDPLAEGLAQLDDYLDRTELPTGTLVIFDTRGQAAPVHERTGFSEATTPSGRTVTLLRA</sequence>
<accession>A0ABW9HXB1</accession>
<reference evidence="2 3" key="1">
    <citation type="submission" date="2024-12" db="EMBL/GenBank/DDBJ databases">
        <title>Forecasting of Potato common scab and diversities of Pathogenic streptomyces spp. in china.</title>
        <authorList>
            <person name="Handique U."/>
            <person name="Wu J."/>
        </authorList>
    </citation>
    <scope>NUCLEOTIDE SEQUENCE [LARGE SCALE GENOMIC DNA]</scope>
    <source>
        <strain evidence="2 3">ZRIMU1530</strain>
    </source>
</reference>
<evidence type="ECO:0000313" key="3">
    <source>
        <dbReference type="Proteomes" id="UP001631957"/>
    </source>
</evidence>
<dbReference type="RefSeq" id="WP_409122587.1">
    <property type="nucleotide sequence ID" value="NZ_JBJVNI010000016.1"/>
</dbReference>
<proteinExistence type="predicted"/>
<feature type="domain" description="AAA+ ATPase" evidence="1">
    <location>
        <begin position="1"/>
        <end position="280"/>
    </location>
</feature>
<evidence type="ECO:0000313" key="2">
    <source>
        <dbReference type="EMBL" id="MFM9612755.1"/>
    </source>
</evidence>
<comment type="caution">
    <text evidence="2">The sequence shown here is derived from an EMBL/GenBank/DDBJ whole genome shotgun (WGS) entry which is preliminary data.</text>
</comment>
<name>A0ABW9HXB1_9ACTN</name>
<dbReference type="Gene3D" id="3.40.50.300">
    <property type="entry name" value="P-loop containing nucleotide triphosphate hydrolases"/>
    <property type="match status" value="1"/>
</dbReference>
<dbReference type="Proteomes" id="UP001631957">
    <property type="component" value="Unassembled WGS sequence"/>
</dbReference>
<dbReference type="EMBL" id="JBJVNI010000016">
    <property type="protein sequence ID" value="MFM9612755.1"/>
    <property type="molecule type" value="Genomic_DNA"/>
</dbReference>
<evidence type="ECO:0000259" key="1">
    <source>
        <dbReference type="SMART" id="SM00382"/>
    </source>
</evidence>
<dbReference type="InterPro" id="IPR003959">
    <property type="entry name" value="ATPase_AAA_core"/>
</dbReference>
<dbReference type="SMART" id="SM00382">
    <property type="entry name" value="AAA"/>
    <property type="match status" value="1"/>
</dbReference>
<organism evidence="2 3">
    <name type="scientific">Streptomyces niveiscabiei</name>
    <dbReference type="NCBI Taxonomy" id="164115"/>
    <lineage>
        <taxon>Bacteria</taxon>
        <taxon>Bacillati</taxon>
        <taxon>Actinomycetota</taxon>
        <taxon>Actinomycetes</taxon>
        <taxon>Kitasatosporales</taxon>
        <taxon>Streptomycetaceae</taxon>
        <taxon>Streptomyces</taxon>
    </lineage>
</organism>
<gene>
    <name evidence="2" type="ORF">ACKI18_29115</name>
</gene>
<dbReference type="Pfam" id="PF00004">
    <property type="entry name" value="AAA"/>
    <property type="match status" value="1"/>
</dbReference>
<protein>
    <submittedName>
        <fullName evidence="2">AAA family ATPase</fullName>
    </submittedName>
</protein>
<keyword evidence="3" id="KW-1185">Reference proteome</keyword>
<dbReference type="InterPro" id="IPR027417">
    <property type="entry name" value="P-loop_NTPase"/>
</dbReference>
<dbReference type="SUPFAM" id="SSF52540">
    <property type="entry name" value="P-loop containing nucleoside triphosphate hydrolases"/>
    <property type="match status" value="1"/>
</dbReference>